<keyword evidence="2" id="KW-1185">Reference proteome</keyword>
<dbReference type="RefSeq" id="WP_276265049.1">
    <property type="nucleotide sequence ID" value="NZ_JARJLM010000216.1"/>
</dbReference>
<organism evidence="1 2">
    <name type="scientific">Cupriavidus basilensis</name>
    <dbReference type="NCBI Taxonomy" id="68895"/>
    <lineage>
        <taxon>Bacteria</taxon>
        <taxon>Pseudomonadati</taxon>
        <taxon>Pseudomonadota</taxon>
        <taxon>Betaproteobacteria</taxon>
        <taxon>Burkholderiales</taxon>
        <taxon>Burkholderiaceae</taxon>
        <taxon>Cupriavidus</taxon>
    </lineage>
</organism>
<name>A0ABT6AMH4_9BURK</name>
<reference evidence="1 2" key="1">
    <citation type="submission" date="2023-03" db="EMBL/GenBank/DDBJ databases">
        <title>Draft assemblies of triclosan tolerant bacteria isolated from returned activated sludge.</title>
        <authorList>
            <person name="Van Hamelsveld S."/>
        </authorList>
    </citation>
    <scope>NUCLEOTIDE SEQUENCE [LARGE SCALE GENOMIC DNA]</scope>
    <source>
        <strain evidence="1 2">GW210010_S58</strain>
    </source>
</reference>
<dbReference type="EMBL" id="JARJLM010000216">
    <property type="protein sequence ID" value="MDF3833820.1"/>
    <property type="molecule type" value="Genomic_DNA"/>
</dbReference>
<accession>A0ABT6AMH4</accession>
<proteinExistence type="predicted"/>
<sequence>MHDKHARYQPAPKARSQAFGITDLAIREGGRIDIPAGPGHSTFDFVRLALQASWSLDGKPVLCRDILPGVSMWVTTGTSQARSEAETERLAVDIWTGIRPGLIDWLTMRQPRAGVTMTLKSGIYFHFAWIDRARMQPAALHIVVRHEKAFLKSYAKHRGRTPLAEPHGVPLDPAADALARTVAVMRGALLPALEKSIQTNEARYARLPAPVRYRLTGALAAWQTFRQVVDAHTDGETLTEAMRTRNIRSLLSHTGNFAMSLLPAESGGRSAPELALHASQSVVWQAFDLRGGVFYEPSQALHRLLSSAYIADDVPIGSLTLPADTLCLIPEPSMWAAPGSYEAIVIFQGDASYSFVTWAHTADATRSVVMDAIQLSLERPERTICELLDEAFREPMADSEEIRQHWRGALAYAIKMLLYLTVRDAHIVHDRAYTNAPRNFRGLGGRKRTARLAEIEQLYDRHVVGPAMLDAEPAAAPKAPTGSGMREMRSHWRRPHFKMQPYGPNASRRKLSFIGPVIVRADRLGE</sequence>
<protein>
    <submittedName>
        <fullName evidence="1">Uncharacterized protein</fullName>
    </submittedName>
</protein>
<comment type="caution">
    <text evidence="1">The sequence shown here is derived from an EMBL/GenBank/DDBJ whole genome shotgun (WGS) entry which is preliminary data.</text>
</comment>
<dbReference type="InterPro" id="IPR058915">
    <property type="entry name" value="AcrVA2-like"/>
</dbReference>
<evidence type="ECO:0000313" key="1">
    <source>
        <dbReference type="EMBL" id="MDF3833820.1"/>
    </source>
</evidence>
<gene>
    <name evidence="1" type="ORF">P3W85_12800</name>
</gene>
<evidence type="ECO:0000313" key="2">
    <source>
        <dbReference type="Proteomes" id="UP001216674"/>
    </source>
</evidence>
<dbReference type="Proteomes" id="UP001216674">
    <property type="component" value="Unassembled WGS sequence"/>
</dbReference>
<dbReference type="Pfam" id="PF26125">
    <property type="entry name" value="AcrVA2-like"/>
    <property type="match status" value="1"/>
</dbReference>